<gene>
    <name evidence="7" type="ORF">CCE28_10900</name>
</gene>
<evidence type="ECO:0000313" key="7">
    <source>
        <dbReference type="EMBL" id="PAB59360.1"/>
    </source>
</evidence>
<keyword evidence="7" id="KW-0282">Flagellum</keyword>
<dbReference type="InterPro" id="IPR001029">
    <property type="entry name" value="Flagellin_N"/>
</dbReference>
<dbReference type="GO" id="GO:0009288">
    <property type="term" value="C:bacterial-type flagellum"/>
    <property type="evidence" value="ECO:0007669"/>
    <property type="project" value="UniProtKB-SubCell"/>
</dbReference>
<organism evidence="7 8">
    <name type="scientific">Anaeromicrobium sediminis</name>
    <dbReference type="NCBI Taxonomy" id="1478221"/>
    <lineage>
        <taxon>Bacteria</taxon>
        <taxon>Bacillati</taxon>
        <taxon>Bacillota</taxon>
        <taxon>Clostridia</taxon>
        <taxon>Peptostreptococcales</taxon>
        <taxon>Thermotaleaceae</taxon>
        <taxon>Anaeromicrobium</taxon>
    </lineage>
</organism>
<dbReference type="Proteomes" id="UP000216024">
    <property type="component" value="Unassembled WGS sequence"/>
</dbReference>
<name>A0A267MKQ6_9FIRM</name>
<comment type="similarity">
    <text evidence="1 4">Belongs to the bacterial flagellin family.</text>
</comment>
<evidence type="ECO:0000256" key="1">
    <source>
        <dbReference type="ARBA" id="ARBA00005709"/>
    </source>
</evidence>
<keyword evidence="7" id="KW-0969">Cilium</keyword>
<dbReference type="InterPro" id="IPR042187">
    <property type="entry name" value="Flagellin_C_sub2"/>
</dbReference>
<dbReference type="InterPro" id="IPR046358">
    <property type="entry name" value="Flagellin_C"/>
</dbReference>
<feature type="domain" description="Flagellin N-terminal" evidence="5">
    <location>
        <begin position="3"/>
        <end position="138"/>
    </location>
</feature>
<accession>A0A267MKQ6</accession>
<dbReference type="PANTHER" id="PTHR42792:SF2">
    <property type="entry name" value="FLAGELLIN"/>
    <property type="match status" value="1"/>
</dbReference>
<dbReference type="PRINTS" id="PR00207">
    <property type="entry name" value="FLAGELLIN"/>
</dbReference>
<evidence type="ECO:0000256" key="4">
    <source>
        <dbReference type="RuleBase" id="RU362073"/>
    </source>
</evidence>
<dbReference type="EMBL" id="NIBG01000008">
    <property type="protein sequence ID" value="PAB59360.1"/>
    <property type="molecule type" value="Genomic_DNA"/>
</dbReference>
<dbReference type="PANTHER" id="PTHR42792">
    <property type="entry name" value="FLAGELLIN"/>
    <property type="match status" value="1"/>
</dbReference>
<comment type="function">
    <text evidence="4">Flagellin is the subunit protein which polymerizes to form the filaments of bacterial flagella.</text>
</comment>
<keyword evidence="3 4" id="KW-0975">Bacterial flagellum</keyword>
<keyword evidence="7" id="KW-0966">Cell projection</keyword>
<keyword evidence="8" id="KW-1185">Reference proteome</keyword>
<dbReference type="GO" id="GO:0005198">
    <property type="term" value="F:structural molecule activity"/>
    <property type="evidence" value="ECO:0007669"/>
    <property type="project" value="UniProtKB-UniRule"/>
</dbReference>
<dbReference type="Gene3D" id="1.20.1330.10">
    <property type="entry name" value="f41 fragment of flagellin, N-terminal domain"/>
    <property type="match status" value="2"/>
</dbReference>
<proteinExistence type="inferred from homology"/>
<evidence type="ECO:0000259" key="6">
    <source>
        <dbReference type="Pfam" id="PF00700"/>
    </source>
</evidence>
<evidence type="ECO:0000313" key="8">
    <source>
        <dbReference type="Proteomes" id="UP000216024"/>
    </source>
</evidence>
<dbReference type="SUPFAM" id="SSF64518">
    <property type="entry name" value="Phase 1 flagellin"/>
    <property type="match status" value="1"/>
</dbReference>
<dbReference type="GO" id="GO:0005576">
    <property type="term" value="C:extracellular region"/>
    <property type="evidence" value="ECO:0007669"/>
    <property type="project" value="UniProtKB-SubCell"/>
</dbReference>
<protein>
    <recommendedName>
        <fullName evidence="2 4">Flagellin</fullName>
    </recommendedName>
</protein>
<dbReference type="Gene3D" id="6.10.10.10">
    <property type="entry name" value="Flagellar export chaperone, C-terminal domain"/>
    <property type="match status" value="1"/>
</dbReference>
<keyword evidence="4" id="KW-0964">Secreted</keyword>
<dbReference type="OrthoDB" id="9796789at2"/>
<evidence type="ECO:0000259" key="5">
    <source>
        <dbReference type="Pfam" id="PF00669"/>
    </source>
</evidence>
<dbReference type="InterPro" id="IPR001492">
    <property type="entry name" value="Flagellin"/>
</dbReference>
<evidence type="ECO:0000256" key="2">
    <source>
        <dbReference type="ARBA" id="ARBA00020110"/>
    </source>
</evidence>
<evidence type="ECO:0000256" key="3">
    <source>
        <dbReference type="ARBA" id="ARBA00023143"/>
    </source>
</evidence>
<dbReference type="Pfam" id="PF00669">
    <property type="entry name" value="Flagellin_N"/>
    <property type="match status" value="1"/>
</dbReference>
<reference evidence="7 8" key="1">
    <citation type="submission" date="2017-06" db="EMBL/GenBank/DDBJ databases">
        <title>Draft genome sequence of anaerobic fermentative bacterium Anaeromicrobium sediminis DY2726D isolated from West Pacific Ocean sediments.</title>
        <authorList>
            <person name="Zeng X."/>
        </authorList>
    </citation>
    <scope>NUCLEOTIDE SEQUENCE [LARGE SCALE GENOMIC DNA]</scope>
    <source>
        <strain evidence="7 8">DY2726D</strain>
    </source>
</reference>
<comment type="caution">
    <text evidence="7">The sequence shown here is derived from an EMBL/GenBank/DDBJ whole genome shotgun (WGS) entry which is preliminary data.</text>
</comment>
<dbReference type="Pfam" id="PF00700">
    <property type="entry name" value="Flagellin_C"/>
    <property type="match status" value="1"/>
</dbReference>
<comment type="subcellular location">
    <subcellularLocation>
        <location evidence="4">Secreted</location>
    </subcellularLocation>
    <subcellularLocation>
        <location evidence="4">Bacterial flagellum</location>
    </subcellularLocation>
</comment>
<dbReference type="RefSeq" id="WP_095133740.1">
    <property type="nucleotide sequence ID" value="NZ_NIBG01000008.1"/>
</dbReference>
<feature type="domain" description="Flagellin C-terminal" evidence="6">
    <location>
        <begin position="182"/>
        <end position="266"/>
    </location>
</feature>
<sequence length="266" mass="29248">MRIRTNLSAMNAHRLLSRTYDENSNVLERLSSGKRINKASDDASGMAMASKMHDQIRGLRMASQNALDGISLVQTAEGALTEMQSMSQRIRELGVQGANGTLSSEDKGAIQNEIDELVKEMDRVAKSTDFNKKKLLNKDDNKLDLQVGANKRQLFELNLENLDANSLGIDSLDINNAGDVIGKMDNAISKISSIRSQLGAYQNGLEKIISNIDNNELNLTAALSKIEDADMAYEMSEFTRLNILQQSGMAMLSQANQKPQAVLQLL</sequence>
<dbReference type="AlphaFoldDB" id="A0A267MKQ6"/>